<accession>A0A9N9XGK2</accession>
<protein>
    <submittedName>
        <fullName evidence="2">Uncharacterized protein</fullName>
    </submittedName>
</protein>
<dbReference type="EMBL" id="OU898284">
    <property type="protein sequence ID" value="CAG9840783.1"/>
    <property type="molecule type" value="Genomic_DNA"/>
</dbReference>
<reference evidence="2" key="1">
    <citation type="submission" date="2022-01" db="EMBL/GenBank/DDBJ databases">
        <authorList>
            <person name="King R."/>
        </authorList>
    </citation>
    <scope>NUCLEOTIDE SEQUENCE</scope>
</reference>
<feature type="compositionally biased region" description="Basic and acidic residues" evidence="1">
    <location>
        <begin position="66"/>
        <end position="75"/>
    </location>
</feature>
<organism evidence="2 3">
    <name type="scientific">Diabrotica balteata</name>
    <name type="common">Banded cucumber beetle</name>
    <dbReference type="NCBI Taxonomy" id="107213"/>
    <lineage>
        <taxon>Eukaryota</taxon>
        <taxon>Metazoa</taxon>
        <taxon>Ecdysozoa</taxon>
        <taxon>Arthropoda</taxon>
        <taxon>Hexapoda</taxon>
        <taxon>Insecta</taxon>
        <taxon>Pterygota</taxon>
        <taxon>Neoptera</taxon>
        <taxon>Endopterygota</taxon>
        <taxon>Coleoptera</taxon>
        <taxon>Polyphaga</taxon>
        <taxon>Cucujiformia</taxon>
        <taxon>Chrysomeloidea</taxon>
        <taxon>Chrysomelidae</taxon>
        <taxon>Galerucinae</taxon>
        <taxon>Diabroticina</taxon>
        <taxon>Diabroticites</taxon>
        <taxon>Diabrotica</taxon>
    </lineage>
</organism>
<feature type="compositionally biased region" description="Polar residues" evidence="1">
    <location>
        <begin position="46"/>
        <end position="58"/>
    </location>
</feature>
<name>A0A9N9XGK2_DIABA</name>
<proteinExistence type="predicted"/>
<gene>
    <name evidence="2" type="ORF">DIABBA_LOCUS13407</name>
</gene>
<evidence type="ECO:0000256" key="1">
    <source>
        <dbReference type="SAM" id="MobiDB-lite"/>
    </source>
</evidence>
<dbReference type="AlphaFoldDB" id="A0A9N9XGK2"/>
<feature type="region of interest" description="Disordered" evidence="1">
    <location>
        <begin position="40"/>
        <end position="75"/>
    </location>
</feature>
<sequence>MRPQIIPIETMYDSNNMHMPEDVYQGDAAVDDISLLSPTAMDIPNTKDSSQRGESVTLKTPKGKRKCTESEEMGDKKKEVLDKKLEILDIVKQCESVTLQHAYPNKRPISQAKKKDLLSLLNSGIILNDYTSFYESLPCSTTALRDDNTDSE</sequence>
<evidence type="ECO:0000313" key="2">
    <source>
        <dbReference type="EMBL" id="CAG9840783.1"/>
    </source>
</evidence>
<evidence type="ECO:0000313" key="3">
    <source>
        <dbReference type="Proteomes" id="UP001153709"/>
    </source>
</evidence>
<dbReference type="Proteomes" id="UP001153709">
    <property type="component" value="Chromosome 9"/>
</dbReference>
<keyword evidence="3" id="KW-1185">Reference proteome</keyword>